<name>A0AAQ3PSS5_PASNO</name>
<dbReference type="Proteomes" id="UP001341281">
    <property type="component" value="Chromosome 01"/>
</dbReference>
<accession>A0AAQ3PSS5</accession>
<organism evidence="1 2">
    <name type="scientific">Paspalum notatum var. saurae</name>
    <dbReference type="NCBI Taxonomy" id="547442"/>
    <lineage>
        <taxon>Eukaryota</taxon>
        <taxon>Viridiplantae</taxon>
        <taxon>Streptophyta</taxon>
        <taxon>Embryophyta</taxon>
        <taxon>Tracheophyta</taxon>
        <taxon>Spermatophyta</taxon>
        <taxon>Magnoliopsida</taxon>
        <taxon>Liliopsida</taxon>
        <taxon>Poales</taxon>
        <taxon>Poaceae</taxon>
        <taxon>PACMAD clade</taxon>
        <taxon>Panicoideae</taxon>
        <taxon>Andropogonodae</taxon>
        <taxon>Paspaleae</taxon>
        <taxon>Paspalinae</taxon>
        <taxon>Paspalum</taxon>
    </lineage>
</organism>
<keyword evidence="2" id="KW-1185">Reference proteome</keyword>
<dbReference type="AlphaFoldDB" id="A0AAQ3PSS5"/>
<proteinExistence type="predicted"/>
<sequence>MPAVKTLLLVVVCARSRLGRAPRRRAGHVAGGGRCARMRTGGEHAARRGIHTAMARWSTARRVLRRRLSYPVAGGGEVPARREDRRVLSRRWKKVEGTDLVWGQEGPQHPLPPPHQWSTLRALLDFFSPWEEEPYAEAQLLEVEEELNRQLGPKLVPWCSLLREEYEYALFGPITAQAQGGPQNTKSLNREMLSIFPVQN</sequence>
<dbReference type="EMBL" id="CP144745">
    <property type="protein sequence ID" value="WVZ53218.1"/>
    <property type="molecule type" value="Genomic_DNA"/>
</dbReference>
<protein>
    <submittedName>
        <fullName evidence="1">Uncharacterized protein</fullName>
    </submittedName>
</protein>
<reference evidence="1 2" key="1">
    <citation type="submission" date="2024-02" db="EMBL/GenBank/DDBJ databases">
        <title>High-quality chromosome-scale genome assembly of Pensacola bahiagrass (Paspalum notatum Flugge var. saurae).</title>
        <authorList>
            <person name="Vega J.M."/>
            <person name="Podio M."/>
            <person name="Orjuela J."/>
            <person name="Siena L.A."/>
            <person name="Pessino S.C."/>
            <person name="Combes M.C."/>
            <person name="Mariac C."/>
            <person name="Albertini E."/>
            <person name="Pupilli F."/>
            <person name="Ortiz J.P.A."/>
            <person name="Leblanc O."/>
        </authorList>
    </citation>
    <scope>NUCLEOTIDE SEQUENCE [LARGE SCALE GENOMIC DNA]</scope>
    <source>
        <strain evidence="1">R1</strain>
        <tissue evidence="1">Leaf</tissue>
    </source>
</reference>
<evidence type="ECO:0000313" key="2">
    <source>
        <dbReference type="Proteomes" id="UP001341281"/>
    </source>
</evidence>
<evidence type="ECO:0000313" key="1">
    <source>
        <dbReference type="EMBL" id="WVZ53218.1"/>
    </source>
</evidence>
<gene>
    <name evidence="1" type="ORF">U9M48_004191</name>
</gene>